<dbReference type="GO" id="GO:0046872">
    <property type="term" value="F:metal ion binding"/>
    <property type="evidence" value="ECO:0007669"/>
    <property type="project" value="UniProtKB-KW"/>
</dbReference>
<dbReference type="Pfam" id="PF05567">
    <property type="entry name" value="T4P_PilY1"/>
    <property type="match status" value="1"/>
</dbReference>
<evidence type="ECO:0000259" key="4">
    <source>
        <dbReference type="Pfam" id="PF05567"/>
    </source>
</evidence>
<gene>
    <name evidence="5" type="ORF">E2650_14975</name>
</gene>
<accession>A0AAW6QZH0</accession>
<dbReference type="RefSeq" id="WP_099457639.1">
    <property type="nucleotide sequence ID" value="NZ_JAOCAS010000029.1"/>
</dbReference>
<dbReference type="Proteomes" id="UP001152518">
    <property type="component" value="Unassembled WGS sequence"/>
</dbReference>
<evidence type="ECO:0000256" key="1">
    <source>
        <dbReference type="ARBA" id="ARBA00022723"/>
    </source>
</evidence>
<keyword evidence="1" id="KW-0479">Metal-binding</keyword>
<dbReference type="Gene3D" id="3.40.50.410">
    <property type="entry name" value="von Willebrand factor, type A domain"/>
    <property type="match status" value="1"/>
</dbReference>
<dbReference type="InterPro" id="IPR036465">
    <property type="entry name" value="vWFA_dom_sf"/>
</dbReference>
<keyword evidence="3" id="KW-0732">Signal</keyword>
<feature type="signal peptide" evidence="3">
    <location>
        <begin position="1"/>
        <end position="27"/>
    </location>
</feature>
<evidence type="ECO:0000256" key="3">
    <source>
        <dbReference type="SAM" id="SignalP"/>
    </source>
</evidence>
<organism evidence="5">
    <name type="scientific">Shewanella xiamenensis</name>
    <dbReference type="NCBI Taxonomy" id="332186"/>
    <lineage>
        <taxon>Bacteria</taxon>
        <taxon>Pseudomonadati</taxon>
        <taxon>Pseudomonadota</taxon>
        <taxon>Gammaproteobacteria</taxon>
        <taxon>Alteromonadales</taxon>
        <taxon>Shewanellaceae</taxon>
        <taxon>Shewanella</taxon>
    </lineage>
</organism>
<sequence>MLIKKLTLCTLLALAVTSISTSTSTFGDDTELYVKESTTRTGARPKVLVIFDNSGSMSTEEITQVIDYDPDYDYPPVSGSGYSGDRIYYTVGGGALPKPDTSSDRRYFDATINGCNQSKAALDQYGRFTGYIREFTSSGTTGVWKEFPETDGRNIKVVDCWEDISQVDPRNSSSYSNGFPANGLTTGSGKRKTAFPYYTSASPSNTWADALAAAKNTDFGVGQPVTFYTDNYLRWYWLSKDGRLPTVKVSRLEIAKKAISNIINSTPTVDFGLAVFNYNYPNEGNRDGGRIVSGITQMTDAARDSLLLTIDKLPAKTNTPLCETMYEAYRYFAGKSVVFGHADTDYGSYVGNRPPYDTSVEKNGTYSSPFKVCTDIAYVIYVTDGSPTVDGSANNDVKSLTAAASKSGDYSSFSQGLSSPSYLPALASYMFNNDLINKLDSSNTEQMQNVRTYTIGFSKGAEDAAPLLAETAKRGGGLYFAAQNSLELQNALNDALSNILNIDSSFTSPSIASNNFDRTQTFDAAYYAMFLPGKGPRWSGNLKKLKVTADGTLVDSQGNAAIADNGNIKDTACTIWSDCASQKDGNKVEVGGAAAQIKSQASRTILSNLGGANSLSPLTLSNAQSAAGGDQALATFMRTSIDEVANTLDWLKGIDVDDDNKNGSTTDKRSDVMGDPLHSKPLALNFGSETATDIRIILGTNQGVLHMFKDAGESVSETWGFIPYELLPNLFELRTNDPSGVHTVYGMDSSPVAYTETDSTGKVNKAWVFVGMRRGGSSYYALDVSNPDSPSLMWTINPSSDGFADLGQTWSEPIVTKIVGYDKPVLIFGGGYDVSFDATPTTSPLGSVVYIVDAQKGTLIHSFGGSASGATVLPGIQGSIPNSVAVLDSNTDGYTDRIYASDVTGNIWRMDLPTASSSTWTAFKFASLGGSNSDNRRFFAEPVVAQTMFTNLSEVSVTTGTETVTTKTHQNVPYDAVAVGSGMRPSPSSTDVNDMFFMLQDRNVVTKSFTGSNVPATITVNNLYDVTSSAPTSETDNINFGTKLGWYYDFSGLGEKSLTAALIVQGKVYFTSYSPPADSVADNVCLVSGAGKLYAFDLHKGTRSFSQLYYELGERVPDTPQIVIPAPESGKDPYIYIIGVGKGDKNENGEYSGTINVASGLGVNKIYYHINE</sequence>
<protein>
    <submittedName>
        <fullName evidence="5">rRNA (Guanine-N1)-methyltransferase</fullName>
    </submittedName>
</protein>
<dbReference type="InterPro" id="IPR008707">
    <property type="entry name" value="B-propeller_PilY1"/>
</dbReference>
<feature type="domain" description="PilY1 beta-propeller" evidence="4">
    <location>
        <begin position="693"/>
        <end position="928"/>
    </location>
</feature>
<evidence type="ECO:0000313" key="5">
    <source>
        <dbReference type="EMBL" id="MDG5901172.1"/>
    </source>
</evidence>
<keyword evidence="2" id="KW-0106">Calcium</keyword>
<reference evidence="5" key="1">
    <citation type="journal article" date="2019" name="Int J Environ Res Public Health">
        <title>Characterization of Chromosome-Mediated BlaOXA-894 in Shewanella xiamenensis Isolated from Pig Wastewater.</title>
        <authorList>
            <person name="Zou H."/>
            <person name="Zhou Z."/>
            <person name="Xia H."/>
            <person name="Zhao Q."/>
            <person name="Li X."/>
        </authorList>
    </citation>
    <scope>NUCLEOTIDE SEQUENCE</scope>
    <source>
        <strain evidence="5">2015oxa</strain>
    </source>
</reference>
<proteinExistence type="predicted"/>
<dbReference type="EMBL" id="SUNE01000011">
    <property type="protein sequence ID" value="MDG5901172.1"/>
    <property type="molecule type" value="Genomic_DNA"/>
</dbReference>
<reference evidence="5" key="2">
    <citation type="submission" date="2019-04" db="EMBL/GenBank/DDBJ databases">
        <authorList>
            <person name="Zou H."/>
        </authorList>
    </citation>
    <scope>NUCLEOTIDE SEQUENCE</scope>
    <source>
        <strain evidence="5">2015oxa</strain>
    </source>
</reference>
<evidence type="ECO:0000256" key="2">
    <source>
        <dbReference type="ARBA" id="ARBA00022837"/>
    </source>
</evidence>
<name>A0AAW6QZH0_9GAMM</name>
<feature type="chain" id="PRO_5043577422" evidence="3">
    <location>
        <begin position="28"/>
        <end position="1172"/>
    </location>
</feature>
<dbReference type="AlphaFoldDB" id="A0AAW6QZH0"/>
<dbReference type="SUPFAM" id="SSF53300">
    <property type="entry name" value="vWA-like"/>
    <property type="match status" value="1"/>
</dbReference>
<comment type="caution">
    <text evidence="5">The sequence shown here is derived from an EMBL/GenBank/DDBJ whole genome shotgun (WGS) entry which is preliminary data.</text>
</comment>